<evidence type="ECO:0000313" key="2">
    <source>
        <dbReference type="EMBL" id="CAA7602623.1"/>
    </source>
</evidence>
<dbReference type="Proteomes" id="UP001071230">
    <property type="component" value="Unassembled WGS sequence"/>
</dbReference>
<dbReference type="EMBL" id="LR746496">
    <property type="protein sequence ID" value="CAA7602623.1"/>
    <property type="molecule type" value="Genomic_DNA"/>
</dbReference>
<accession>A0A8S0VY54</accession>
<keyword evidence="4" id="KW-1185">Reference proteome</keyword>
<dbReference type="PANTHER" id="PTHR12110:SF41">
    <property type="entry name" value="INOSOSE DEHYDRATASE"/>
    <property type="match status" value="1"/>
</dbReference>
<reference evidence="3" key="1">
    <citation type="submission" date="2014-11" db="EMBL/GenBank/DDBJ databases">
        <authorList>
            <person name="Hornung B.V."/>
        </authorList>
    </citation>
    <scope>NUCLEOTIDE SEQUENCE</scope>
    <source>
        <strain evidence="3">INE</strain>
    </source>
</reference>
<evidence type="ECO:0000313" key="3">
    <source>
        <dbReference type="EMBL" id="CEJ09180.1"/>
    </source>
</evidence>
<dbReference type="Proteomes" id="UP000836597">
    <property type="component" value="Chromosome"/>
</dbReference>
<dbReference type="InterPro" id="IPR013022">
    <property type="entry name" value="Xyl_isomerase-like_TIM-brl"/>
</dbReference>
<keyword evidence="2" id="KW-0413">Isomerase</keyword>
<name>A0A8S0VY54_9FIRM</name>
<dbReference type="PANTHER" id="PTHR12110">
    <property type="entry name" value="HYDROXYPYRUVATE ISOMERASE"/>
    <property type="match status" value="1"/>
</dbReference>
<protein>
    <submittedName>
        <fullName evidence="3">Xylose isomerase domain-containing protein TIM barrel</fullName>
    </submittedName>
    <submittedName>
        <fullName evidence="2">Xylose isomerase-like TIM barrel</fullName>
    </submittedName>
</protein>
<organism evidence="2">
    <name type="scientific">Acididesulfobacillus acetoxydans</name>
    <dbReference type="NCBI Taxonomy" id="1561005"/>
    <lineage>
        <taxon>Bacteria</taxon>
        <taxon>Bacillati</taxon>
        <taxon>Bacillota</taxon>
        <taxon>Clostridia</taxon>
        <taxon>Eubacteriales</taxon>
        <taxon>Peptococcaceae</taxon>
        <taxon>Acididesulfobacillus</taxon>
    </lineage>
</organism>
<dbReference type="InterPro" id="IPR036237">
    <property type="entry name" value="Xyl_isomerase-like_sf"/>
</dbReference>
<dbReference type="KEGG" id="aacx:DEACI_3302"/>
<dbReference type="Gene3D" id="3.20.20.150">
    <property type="entry name" value="Divalent-metal-dependent TIM barrel enzymes"/>
    <property type="match status" value="1"/>
</dbReference>
<dbReference type="AlphaFoldDB" id="A0A8S0VY54"/>
<reference evidence="2" key="2">
    <citation type="submission" date="2020-01" db="EMBL/GenBank/DDBJ databases">
        <authorList>
            <person name="Hornung B."/>
        </authorList>
    </citation>
    <scope>NUCLEOTIDE SEQUENCE</scope>
    <source>
        <strain evidence="2">PacBioINE</strain>
    </source>
</reference>
<dbReference type="SUPFAM" id="SSF51658">
    <property type="entry name" value="Xylose isomerase-like"/>
    <property type="match status" value="1"/>
</dbReference>
<dbReference type="EMBL" id="CDGJ01000114">
    <property type="protein sequence ID" value="CEJ09180.1"/>
    <property type="molecule type" value="Genomic_DNA"/>
</dbReference>
<sequence length="274" mass="30828">MEWTLSAFGDEIAPDLETQLKVLNRNGVRHLELRSVDGKDVLSLSDEDIRGIRVKLEKYGVGVSAIGSPIGKTPISEPFELTLTSFQRVLAVAKELKAPFIRIFSFYLTPEEAGFYRDEVVSRIGRLVELAEKEKIVVLHENEKEIFGDTPERCLDILRTINSPFLRATFDPANFIQVRAEPFPHAYHLLKEWIVYYHVKDALAANGQVCPAGLGDSRYPDFLREVVRKGFEGFFSIEPHLADGSQPGGGEEMFSLAVDSFRGLVSVRREVCLK</sequence>
<feature type="domain" description="Xylose isomerase-like TIM barrel" evidence="1">
    <location>
        <begin position="24"/>
        <end position="240"/>
    </location>
</feature>
<evidence type="ECO:0000313" key="4">
    <source>
        <dbReference type="Proteomes" id="UP001071230"/>
    </source>
</evidence>
<gene>
    <name evidence="2" type="ORF">DEACI_3302</name>
    <name evidence="3" type="ORF">DEACI_3663</name>
</gene>
<dbReference type="InterPro" id="IPR050312">
    <property type="entry name" value="IolE/XylAMocC-like"/>
</dbReference>
<dbReference type="Pfam" id="PF01261">
    <property type="entry name" value="AP_endonuc_2"/>
    <property type="match status" value="1"/>
</dbReference>
<dbReference type="GO" id="GO:0016853">
    <property type="term" value="F:isomerase activity"/>
    <property type="evidence" value="ECO:0007669"/>
    <property type="project" value="UniProtKB-KW"/>
</dbReference>
<proteinExistence type="predicted"/>
<dbReference type="RefSeq" id="WP_240985960.1">
    <property type="nucleotide sequence ID" value="NZ_CDGJ01000114.1"/>
</dbReference>
<evidence type="ECO:0000259" key="1">
    <source>
        <dbReference type="Pfam" id="PF01261"/>
    </source>
</evidence>